<accession>A0A1I4HL02</accession>
<proteinExistence type="predicted"/>
<accession>A0A1W6K840</accession>
<evidence type="ECO:0000313" key="4">
    <source>
        <dbReference type="Proteomes" id="UP000199211"/>
    </source>
</evidence>
<gene>
    <name evidence="1" type="ORF">MARSALSMR5_01518</name>
    <name evidence="2" type="ORF">SAMN04487868_101436</name>
</gene>
<dbReference type="AlphaFoldDB" id="A0A1W6K840"/>
<dbReference type="GeneID" id="77255485"/>
<protein>
    <submittedName>
        <fullName evidence="1">SOS cell division inhibitor</fullName>
    </submittedName>
</protein>
<organism evidence="1 3">
    <name type="scientific">Marinobacter salarius</name>
    <dbReference type="NCBI Taxonomy" id="1420917"/>
    <lineage>
        <taxon>Bacteria</taxon>
        <taxon>Pseudomonadati</taxon>
        <taxon>Pseudomonadota</taxon>
        <taxon>Gammaproteobacteria</taxon>
        <taxon>Pseudomonadales</taxon>
        <taxon>Marinobacteraceae</taxon>
        <taxon>Marinobacter</taxon>
    </lineage>
</organism>
<dbReference type="EMBL" id="CP020931">
    <property type="protein sequence ID" value="ARM83605.1"/>
    <property type="molecule type" value="Genomic_DNA"/>
</dbReference>
<dbReference type="Proteomes" id="UP000199211">
    <property type="component" value="Unassembled WGS sequence"/>
</dbReference>
<reference evidence="1 3" key="2">
    <citation type="submission" date="2017-04" db="EMBL/GenBank/DDBJ databases">
        <title>Genome Sequence of Marinobacter salarius strain SMR5 Isolated from a culture of the Diatom Skeletonema marinoi.</title>
        <authorList>
            <person name="Topel M."/>
            <person name="Pinder M.I.M."/>
            <person name="Johansson O.N."/>
            <person name="Kourtchenko O."/>
            <person name="Godhe A."/>
            <person name="Clarke A.K."/>
        </authorList>
    </citation>
    <scope>NUCLEOTIDE SEQUENCE [LARGE SCALE GENOMIC DNA]</scope>
    <source>
        <strain evidence="1 3">SMR5</strain>
    </source>
</reference>
<dbReference type="Proteomes" id="UP000193100">
    <property type="component" value="Chromosome"/>
</dbReference>
<dbReference type="GO" id="GO:0051301">
    <property type="term" value="P:cell division"/>
    <property type="evidence" value="ECO:0007669"/>
    <property type="project" value="UniProtKB-KW"/>
</dbReference>
<reference evidence="2 4" key="1">
    <citation type="submission" date="2016-10" db="EMBL/GenBank/DDBJ databases">
        <authorList>
            <person name="Varghese N."/>
            <person name="Submissions S."/>
        </authorList>
    </citation>
    <scope>NUCLEOTIDE SEQUENCE [LARGE SCALE GENOMIC DNA]</scope>
    <source>
        <strain evidence="2 4">DSM 26291</strain>
    </source>
</reference>
<evidence type="ECO:0000313" key="2">
    <source>
        <dbReference type="EMBL" id="SFL42086.1"/>
    </source>
</evidence>
<keyword evidence="4" id="KW-1185">Reference proteome</keyword>
<dbReference type="EMBL" id="FOTV01000001">
    <property type="protein sequence ID" value="SFL42086.1"/>
    <property type="molecule type" value="Genomic_DNA"/>
</dbReference>
<dbReference type="RefSeq" id="WP_036204810.1">
    <property type="nucleotide sequence ID" value="NZ_CP020931.1"/>
</dbReference>
<evidence type="ECO:0000313" key="3">
    <source>
        <dbReference type="Proteomes" id="UP000193100"/>
    </source>
</evidence>
<evidence type="ECO:0000313" key="1">
    <source>
        <dbReference type="EMBL" id="ARM83605.1"/>
    </source>
</evidence>
<keyword evidence="1" id="KW-0131">Cell cycle</keyword>
<keyword evidence="1" id="KW-0132">Cell division</keyword>
<name>A0A1W6K840_9GAMM</name>
<sequence>MSVPEQLEAVDTLVEHLKTALAEKNWDELSRLNELVKPTIEPVMAALEAGELSPEPVRERLAALQTFCDRANISANEAKAEAQKALKGVNQNRSAAKAYQNVSLNRPK</sequence>
<dbReference type="STRING" id="1420917.AU15_20570"/>